<reference evidence="2 3" key="1">
    <citation type="journal article" date="2011" name="J. Bacteriol.">
        <title>Draft genome sequence of the polycyclic aromatic hydrocarbon-degrading, genetically engineered bioluminescent bioreporter Pseudomonas fluorescens HK44.</title>
        <authorList>
            <person name="Chauhan A."/>
            <person name="Layton A.C."/>
            <person name="Williams D.E."/>
            <person name="Smartt A.E."/>
            <person name="Ripp S."/>
            <person name="Karpinets T.V."/>
            <person name="Brown S.D."/>
            <person name="Sayler G.S."/>
        </authorList>
    </citation>
    <scope>NUCLEOTIDE SEQUENCE [LARGE SCALE GENOMIC DNA]</scope>
    <source>
        <strain evidence="2 3">HK44</strain>
    </source>
</reference>
<proteinExistence type="inferred from homology"/>
<organism evidence="2 3">
    <name type="scientific">Pseudomonas fluorescens HK44</name>
    <dbReference type="NCBI Taxonomy" id="1042209"/>
    <lineage>
        <taxon>Bacteria</taxon>
        <taxon>Pseudomonadati</taxon>
        <taxon>Pseudomonadota</taxon>
        <taxon>Gammaproteobacteria</taxon>
        <taxon>Pseudomonadales</taxon>
        <taxon>Pseudomonadaceae</taxon>
        <taxon>Pseudomonas</taxon>
    </lineage>
</organism>
<comment type="caution">
    <text evidence="2">The sequence shown here is derived from an EMBL/GenBank/DDBJ whole genome shotgun (WGS) entry which is preliminary data.</text>
</comment>
<dbReference type="SUPFAM" id="SSF75169">
    <property type="entry name" value="DsrEFH-like"/>
    <property type="match status" value="1"/>
</dbReference>
<dbReference type="eggNOG" id="COG2923">
    <property type="taxonomic scope" value="Bacteria"/>
</dbReference>
<evidence type="ECO:0000313" key="2">
    <source>
        <dbReference type="EMBL" id="EXF96609.1"/>
    </source>
</evidence>
<dbReference type="EMBL" id="AFOY02000002">
    <property type="protein sequence ID" value="EXF96609.1"/>
    <property type="molecule type" value="Genomic_DNA"/>
</dbReference>
<dbReference type="InterPro" id="IPR017462">
    <property type="entry name" value="Sulphur_relay_TusC/DsrF"/>
</dbReference>
<evidence type="ECO:0000313" key="3">
    <source>
        <dbReference type="Proteomes" id="UP000022611"/>
    </source>
</evidence>
<dbReference type="OrthoDB" id="9789418at2"/>
<dbReference type="AlphaFoldDB" id="A0A010S860"/>
<dbReference type="RefSeq" id="WP_019689850.1">
    <property type="nucleotide sequence ID" value="NZ_AFOY02000002.1"/>
</dbReference>
<name>A0A010S860_PSEFL</name>
<gene>
    <name evidence="2" type="ORF">HK44_016890</name>
</gene>
<protein>
    <submittedName>
        <fullName evidence="2">Sulfur relay protein TusC</fullName>
    </submittedName>
</protein>
<dbReference type="Proteomes" id="UP000022611">
    <property type="component" value="Unassembled WGS sequence"/>
</dbReference>
<dbReference type="Gene3D" id="3.40.1260.10">
    <property type="entry name" value="DsrEFH-like"/>
    <property type="match status" value="1"/>
</dbReference>
<accession>A0A010S860</accession>
<dbReference type="Pfam" id="PF02635">
    <property type="entry name" value="DsrE"/>
    <property type="match status" value="1"/>
</dbReference>
<dbReference type="InterPro" id="IPR027396">
    <property type="entry name" value="DsrEFH-like"/>
</dbReference>
<sequence>MPKSLLIISRQAPWSGPSAREALDIVLAGGAFDLPIGLLFLDDGVFQLTTGQVAKAVQQKDLSANLQALGLFGIEDLYVCGDSAIARGLEPTALSLDPLQVLAAEQISAVIDRYDQVITL</sequence>
<dbReference type="PANTHER" id="PTHR38780">
    <property type="entry name" value="PROTEIN TUSC"/>
    <property type="match status" value="1"/>
</dbReference>
<comment type="similarity">
    <text evidence="1">Belongs to the DsrF/TusC family.</text>
</comment>
<dbReference type="HOGENOM" id="CLU_155943_0_0_6"/>
<dbReference type="InterPro" id="IPR003787">
    <property type="entry name" value="Sulphur_relay_DsrE/F-like"/>
</dbReference>
<dbReference type="PANTHER" id="PTHR38780:SF1">
    <property type="entry name" value="PROTEIN TUSC"/>
    <property type="match status" value="1"/>
</dbReference>
<evidence type="ECO:0000256" key="1">
    <source>
        <dbReference type="ARBA" id="ARBA00005996"/>
    </source>
</evidence>
<dbReference type="NCBIfam" id="NF001238">
    <property type="entry name" value="PRK00211.1"/>
    <property type="match status" value="1"/>
</dbReference>
<dbReference type="NCBIfam" id="TIGR03010">
    <property type="entry name" value="sulf_tusC_dsrF"/>
    <property type="match status" value="1"/>
</dbReference>
<dbReference type="PATRIC" id="fig|1042209.11.peg.528"/>